<dbReference type="Proteomes" id="UP001212189">
    <property type="component" value="Chromosome"/>
</dbReference>
<proteinExistence type="predicted"/>
<protein>
    <submittedName>
        <fullName evidence="2">MFS transporter</fullName>
    </submittedName>
</protein>
<dbReference type="KEGG" id="dce:O6P33_12290"/>
<dbReference type="EMBL" id="CP114976">
    <property type="protein sequence ID" value="WBE25114.1"/>
    <property type="molecule type" value="Genomic_DNA"/>
</dbReference>
<gene>
    <name evidence="2" type="ORF">O6P33_12290</name>
</gene>
<feature type="transmembrane region" description="Helical" evidence="1">
    <location>
        <begin position="117"/>
        <end position="133"/>
    </location>
</feature>
<keyword evidence="3" id="KW-1185">Reference proteome</keyword>
<dbReference type="AlphaFoldDB" id="A0AAE9VNI4"/>
<feature type="transmembrane region" description="Helical" evidence="1">
    <location>
        <begin position="94"/>
        <end position="111"/>
    </location>
</feature>
<keyword evidence="1" id="KW-0472">Membrane</keyword>
<evidence type="ECO:0000256" key="1">
    <source>
        <dbReference type="SAM" id="Phobius"/>
    </source>
</evidence>
<keyword evidence="1" id="KW-0812">Transmembrane</keyword>
<feature type="transmembrane region" description="Helical" evidence="1">
    <location>
        <begin position="41"/>
        <end position="58"/>
    </location>
</feature>
<organism evidence="2 3">
    <name type="scientific">Denitrificimonas caeni</name>
    <dbReference type="NCBI Taxonomy" id="521720"/>
    <lineage>
        <taxon>Bacteria</taxon>
        <taxon>Pseudomonadati</taxon>
        <taxon>Pseudomonadota</taxon>
        <taxon>Gammaproteobacteria</taxon>
        <taxon>Pseudomonadales</taxon>
        <taxon>Pseudomonadaceae</taxon>
        <taxon>Denitrificimonas</taxon>
    </lineage>
</organism>
<name>A0AAE9VNI4_9GAMM</name>
<accession>A0AAE9VNI4</accession>
<dbReference type="RefSeq" id="WP_269818059.1">
    <property type="nucleotide sequence ID" value="NZ_CP114976.1"/>
</dbReference>
<reference evidence="2 3" key="1">
    <citation type="submission" date="2022-12" db="EMBL/GenBank/DDBJ databases">
        <title>Coexistence and Characterization of a Novel Tigecycline Resistance gene tet(X) variant and blaNDM-1 in a Pseudomonas caeni Isolate of Chicken Origin.</title>
        <authorList>
            <person name="Lu X."/>
            <person name="Zhang L."/>
            <person name="Li R."/>
            <person name="Wang Z."/>
        </authorList>
    </citation>
    <scope>NUCLEOTIDE SEQUENCE [LARGE SCALE GENOMIC DNA]</scope>
    <source>
        <strain evidence="2 3">CE14</strain>
    </source>
</reference>
<evidence type="ECO:0000313" key="3">
    <source>
        <dbReference type="Proteomes" id="UP001212189"/>
    </source>
</evidence>
<keyword evidence="1" id="KW-1133">Transmembrane helix</keyword>
<evidence type="ECO:0000313" key="2">
    <source>
        <dbReference type="EMBL" id="WBE25114.1"/>
    </source>
</evidence>
<sequence length="139" mass="16016">MKPQESRRVLRVLWWLQLIVALLPVWLFPDNAFDLGAQPEYFSLLFFAAALCLLFLNVKPFRRFKHAVIDLGKVLNTEQAADAWQHLMHVRLRALWYACLPAWAAAVGKTVGLELPAIFLLAVATPMLFWLYRTPRQLA</sequence>
<feature type="transmembrane region" description="Helical" evidence="1">
    <location>
        <begin position="12"/>
        <end position="29"/>
    </location>
</feature>